<organism evidence="4 5">
    <name type="scientific">Natronorubrum halalkaliphilum</name>
    <dbReference type="NCBI Taxonomy" id="2691917"/>
    <lineage>
        <taxon>Archaea</taxon>
        <taxon>Methanobacteriati</taxon>
        <taxon>Methanobacteriota</taxon>
        <taxon>Stenosarchaea group</taxon>
        <taxon>Halobacteria</taxon>
        <taxon>Halobacteriales</taxon>
        <taxon>Natrialbaceae</taxon>
        <taxon>Natronorubrum</taxon>
    </lineage>
</organism>
<dbReference type="GO" id="GO:0005509">
    <property type="term" value="F:calcium ion binding"/>
    <property type="evidence" value="ECO:0007669"/>
    <property type="project" value="InterPro"/>
</dbReference>
<dbReference type="InterPro" id="IPR013783">
    <property type="entry name" value="Ig-like_fold"/>
</dbReference>
<proteinExistence type="predicted"/>
<dbReference type="InterPro" id="IPR002126">
    <property type="entry name" value="Cadherin-like_dom"/>
</dbReference>
<dbReference type="InterPro" id="IPR026371">
    <property type="entry name" value="PGF_CTERM"/>
</dbReference>
<dbReference type="RefSeq" id="WP_160065761.1">
    <property type="nucleotide sequence ID" value="NZ_WUYX01000038.1"/>
</dbReference>
<protein>
    <submittedName>
        <fullName evidence="4">PGF-CTERM sorting domain-containing protein</fullName>
    </submittedName>
</protein>
<dbReference type="NCBIfam" id="TIGR04126">
    <property type="entry name" value="PGF_CTERM"/>
    <property type="match status" value="1"/>
</dbReference>
<comment type="caution">
    <text evidence="4">The sequence shown here is derived from an EMBL/GenBank/DDBJ whole genome shotgun (WGS) entry which is preliminary data.</text>
</comment>
<feature type="domain" description="Cadherin" evidence="3">
    <location>
        <begin position="328"/>
        <end position="441"/>
    </location>
</feature>
<dbReference type="PROSITE" id="PS50268">
    <property type="entry name" value="CADHERIN_2"/>
    <property type="match status" value="1"/>
</dbReference>
<evidence type="ECO:0000256" key="1">
    <source>
        <dbReference type="ARBA" id="ARBA00022729"/>
    </source>
</evidence>
<dbReference type="OrthoDB" id="103676at2157"/>
<evidence type="ECO:0000313" key="5">
    <source>
        <dbReference type="Proteomes" id="UP000434101"/>
    </source>
</evidence>
<feature type="region of interest" description="Disordered" evidence="2">
    <location>
        <begin position="224"/>
        <end position="247"/>
    </location>
</feature>
<keyword evidence="5" id="KW-1185">Reference proteome</keyword>
<evidence type="ECO:0000256" key="2">
    <source>
        <dbReference type="SAM" id="MobiDB-lite"/>
    </source>
</evidence>
<evidence type="ECO:0000259" key="3">
    <source>
        <dbReference type="PROSITE" id="PS50268"/>
    </source>
</evidence>
<dbReference type="Proteomes" id="UP000434101">
    <property type="component" value="Unassembled WGS sequence"/>
</dbReference>
<accession>A0A6B0VMY2</accession>
<keyword evidence="1" id="KW-0732">Signal</keyword>
<dbReference type="GO" id="GO:0007156">
    <property type="term" value="P:homophilic cell adhesion via plasma membrane adhesion molecules"/>
    <property type="evidence" value="ECO:0007669"/>
    <property type="project" value="InterPro"/>
</dbReference>
<dbReference type="AlphaFoldDB" id="A0A6B0VMY2"/>
<dbReference type="Gene3D" id="2.60.40.10">
    <property type="entry name" value="Immunoglobulins"/>
    <property type="match status" value="3"/>
</dbReference>
<dbReference type="EMBL" id="WUYX01000038">
    <property type="protein sequence ID" value="MXV62940.1"/>
    <property type="molecule type" value="Genomic_DNA"/>
</dbReference>
<name>A0A6B0VMY2_9EURY</name>
<dbReference type="GO" id="GO:0005886">
    <property type="term" value="C:plasma membrane"/>
    <property type="evidence" value="ECO:0007669"/>
    <property type="project" value="UniProtKB-SubCell"/>
</dbReference>
<evidence type="ECO:0000313" key="4">
    <source>
        <dbReference type="EMBL" id="MXV62940.1"/>
    </source>
</evidence>
<dbReference type="GO" id="GO:0030115">
    <property type="term" value="C:S-layer"/>
    <property type="evidence" value="ECO:0007669"/>
    <property type="project" value="UniProtKB-SubCell"/>
</dbReference>
<dbReference type="Pfam" id="PF07705">
    <property type="entry name" value="CARDB"/>
    <property type="match status" value="3"/>
</dbReference>
<sequence length="460" mass="47486">MSGTRGRVSAIALAIVMVLSVVAVGAAAPALADEEVPAAYYGEVTIDGDPAPEGTTVTAIVDGEQRGSVVVDEAGQYGDTTRDAERLEVPGSSGDGEVTFLVNGEEVETDPSTVEWSSGDLQQVDLEAEDIGTPSFTVEIDEDASNTSVEPNATATVVADVENTGDGLGKQPVEFAVNDTLEDTVDGVQLEPGETETVAFDTELEGETTVEATVSTLDDEAAVTLSSEDDPGTGPGLPVPDPDPEPDRPDFEVIDGELSQNEVGVGETVEVTATVENVGESGTDTVELLVDGEVETQQKATIDASGTADVTFELTLEQAGTYDVAVGEHTVGTLTVLEDDPDAFDVSDVQVDDTDLEVGESTDVSATVENVGDEAGTFTAELLVDGEVTDETDIALEAGETETVTFTASFDDPGEYEVTVSDADGVTVSVEDDDTDTVPGFGVTAAIVALLSAAIIARRR</sequence>
<reference evidence="4 5" key="1">
    <citation type="submission" date="2020-01" db="EMBL/GenBank/DDBJ databases">
        <title>Natronorubrum sp. JWXQ-INN 674 isolated from Inner Mongolia Autonomous Region of China.</title>
        <authorList>
            <person name="Xue Q."/>
        </authorList>
    </citation>
    <scope>NUCLEOTIDE SEQUENCE [LARGE SCALE GENOMIC DNA]</scope>
    <source>
        <strain evidence="4 5">JWXQ-INN-674</strain>
    </source>
</reference>
<gene>
    <name evidence="4" type="ORF">GS429_12850</name>
</gene>
<dbReference type="InterPro" id="IPR011635">
    <property type="entry name" value="CARDB"/>
</dbReference>
<dbReference type="Pfam" id="PF18204">
    <property type="entry name" value="PGF-CTERM"/>
    <property type="match status" value="1"/>
</dbReference>